<accession>A0A1I1H0U7</accession>
<feature type="domain" description="FAD dependent oxidoreductase" evidence="2">
    <location>
        <begin position="9"/>
        <end position="349"/>
    </location>
</feature>
<keyword evidence="1" id="KW-0560">Oxidoreductase</keyword>
<evidence type="ECO:0000313" key="4">
    <source>
        <dbReference type="Proteomes" id="UP000231644"/>
    </source>
</evidence>
<sequence>MINESQPTVVLIGAGIAGISAAAALADHAQVTLIERETQPAYHATGRSAAIQSQAYGSPAVRALTRASDPFLSAPPDGFSEHPLLTPRGLISVARADQLDHLRAEYEENSDSALTWLDADEVESRLPLLRRGYAVAGFLNADAQDIDVHALVQGYLRQFRAAGGRLIRGAEVTEIRKTGDHWQLRAGDDILQADIVVNAAGAWADGLARIAGVNPIGLEPLRRSALTFRPPEGVDTAAMPMILDAEERFYVKPDAGMLLASPANESPSDPVDSQPEDIEIAEAMDRVLQALDLDVRRIESKWAGLRTFPPDRTPICGFDPDHAGFFWLAGQGGYGIQTAPAMAALAAHLIGGAPLPAPVRDLGPDPALLSPARFR</sequence>
<dbReference type="Gene3D" id="3.30.9.10">
    <property type="entry name" value="D-Amino Acid Oxidase, subunit A, domain 2"/>
    <property type="match status" value="1"/>
</dbReference>
<evidence type="ECO:0000313" key="3">
    <source>
        <dbReference type="EMBL" id="SFC17544.1"/>
    </source>
</evidence>
<organism evidence="3 4">
    <name type="scientific">Pseudooceanicola nitratireducens</name>
    <dbReference type="NCBI Taxonomy" id="517719"/>
    <lineage>
        <taxon>Bacteria</taxon>
        <taxon>Pseudomonadati</taxon>
        <taxon>Pseudomonadota</taxon>
        <taxon>Alphaproteobacteria</taxon>
        <taxon>Rhodobacterales</taxon>
        <taxon>Paracoccaceae</taxon>
        <taxon>Pseudooceanicola</taxon>
    </lineage>
</organism>
<dbReference type="SUPFAM" id="SSF51905">
    <property type="entry name" value="FAD/NAD(P)-binding domain"/>
    <property type="match status" value="1"/>
</dbReference>
<dbReference type="PANTHER" id="PTHR13847:SF287">
    <property type="entry name" value="FAD-DEPENDENT OXIDOREDUCTASE DOMAIN-CONTAINING PROTEIN 1"/>
    <property type="match status" value="1"/>
</dbReference>
<proteinExistence type="predicted"/>
<dbReference type="STRING" id="517719.SAMN05421762_0074"/>
<dbReference type="Proteomes" id="UP000231644">
    <property type="component" value="Unassembled WGS sequence"/>
</dbReference>
<dbReference type="Gene3D" id="3.50.50.60">
    <property type="entry name" value="FAD/NAD(P)-binding domain"/>
    <property type="match status" value="1"/>
</dbReference>
<dbReference type="AlphaFoldDB" id="A0A1I1H0U7"/>
<dbReference type="GO" id="GO:0005737">
    <property type="term" value="C:cytoplasm"/>
    <property type="evidence" value="ECO:0007669"/>
    <property type="project" value="TreeGrafter"/>
</dbReference>
<dbReference type="RefSeq" id="WP_244525478.1">
    <property type="nucleotide sequence ID" value="NZ_FNZG01000002.1"/>
</dbReference>
<gene>
    <name evidence="3" type="ORF">SAMN05421762_0074</name>
</gene>
<dbReference type="Pfam" id="PF01266">
    <property type="entry name" value="DAO"/>
    <property type="match status" value="1"/>
</dbReference>
<dbReference type="PANTHER" id="PTHR13847">
    <property type="entry name" value="SARCOSINE DEHYDROGENASE-RELATED"/>
    <property type="match status" value="1"/>
</dbReference>
<protein>
    <submittedName>
        <fullName evidence="3">D-arginine dehydrogenase</fullName>
    </submittedName>
</protein>
<evidence type="ECO:0000259" key="2">
    <source>
        <dbReference type="Pfam" id="PF01266"/>
    </source>
</evidence>
<evidence type="ECO:0000256" key="1">
    <source>
        <dbReference type="ARBA" id="ARBA00023002"/>
    </source>
</evidence>
<dbReference type="EMBL" id="FOLX01000001">
    <property type="protein sequence ID" value="SFC17544.1"/>
    <property type="molecule type" value="Genomic_DNA"/>
</dbReference>
<name>A0A1I1H0U7_9RHOB</name>
<dbReference type="InterPro" id="IPR036188">
    <property type="entry name" value="FAD/NAD-bd_sf"/>
</dbReference>
<dbReference type="InterPro" id="IPR006076">
    <property type="entry name" value="FAD-dep_OxRdtase"/>
</dbReference>
<keyword evidence="4" id="KW-1185">Reference proteome</keyword>
<reference evidence="3 4" key="1">
    <citation type="submission" date="2016-10" db="EMBL/GenBank/DDBJ databases">
        <authorList>
            <person name="de Groot N.N."/>
        </authorList>
    </citation>
    <scope>NUCLEOTIDE SEQUENCE [LARGE SCALE GENOMIC DNA]</scope>
    <source>
        <strain evidence="3 4">DSM 29619</strain>
    </source>
</reference>
<dbReference type="GO" id="GO:0016491">
    <property type="term" value="F:oxidoreductase activity"/>
    <property type="evidence" value="ECO:0007669"/>
    <property type="project" value="UniProtKB-KW"/>
</dbReference>